<protein>
    <submittedName>
        <fullName evidence="11">Potassium channel domain-containing protein</fullName>
    </submittedName>
</protein>
<proteinExistence type="predicted"/>
<dbReference type="AlphaFoldDB" id="A0A915D0N4"/>
<name>A0A915D0N4_9BILA</name>
<dbReference type="GO" id="GO:0030322">
    <property type="term" value="P:stabilization of membrane potential"/>
    <property type="evidence" value="ECO:0007669"/>
    <property type="project" value="TreeGrafter"/>
</dbReference>
<evidence type="ECO:0000256" key="7">
    <source>
        <dbReference type="ARBA" id="ARBA00023303"/>
    </source>
</evidence>
<evidence type="ECO:0000256" key="8">
    <source>
        <dbReference type="SAM" id="Phobius"/>
    </source>
</evidence>
<keyword evidence="3 8" id="KW-0812">Transmembrane</keyword>
<dbReference type="SUPFAM" id="SSF81324">
    <property type="entry name" value="Voltage-gated potassium channels"/>
    <property type="match status" value="1"/>
</dbReference>
<accession>A0A915D0N4</accession>
<dbReference type="GO" id="GO:0015271">
    <property type="term" value="F:outward rectifier potassium channel activity"/>
    <property type="evidence" value="ECO:0007669"/>
    <property type="project" value="TreeGrafter"/>
</dbReference>
<evidence type="ECO:0000256" key="3">
    <source>
        <dbReference type="ARBA" id="ARBA00022692"/>
    </source>
</evidence>
<evidence type="ECO:0000256" key="1">
    <source>
        <dbReference type="ARBA" id="ARBA00004141"/>
    </source>
</evidence>
<keyword evidence="10" id="KW-1185">Reference proteome</keyword>
<evidence type="ECO:0000313" key="11">
    <source>
        <dbReference type="WBParaSite" id="jg14142"/>
    </source>
</evidence>
<evidence type="ECO:0000256" key="2">
    <source>
        <dbReference type="ARBA" id="ARBA00022448"/>
    </source>
</evidence>
<feature type="transmembrane region" description="Helical" evidence="8">
    <location>
        <begin position="151"/>
        <end position="171"/>
    </location>
</feature>
<dbReference type="WBParaSite" id="jg14142">
    <property type="protein sequence ID" value="jg14142"/>
    <property type="gene ID" value="jg14142"/>
</dbReference>
<feature type="domain" description="Potassium channel" evidence="9">
    <location>
        <begin position="111"/>
        <end position="172"/>
    </location>
</feature>
<dbReference type="Proteomes" id="UP000887574">
    <property type="component" value="Unplaced"/>
</dbReference>
<organism evidence="10 11">
    <name type="scientific">Ditylenchus dipsaci</name>
    <dbReference type="NCBI Taxonomy" id="166011"/>
    <lineage>
        <taxon>Eukaryota</taxon>
        <taxon>Metazoa</taxon>
        <taxon>Ecdysozoa</taxon>
        <taxon>Nematoda</taxon>
        <taxon>Chromadorea</taxon>
        <taxon>Rhabditida</taxon>
        <taxon>Tylenchina</taxon>
        <taxon>Tylenchomorpha</taxon>
        <taxon>Sphaerularioidea</taxon>
        <taxon>Anguinidae</taxon>
        <taxon>Anguininae</taxon>
        <taxon>Ditylenchus</taxon>
    </lineage>
</organism>
<evidence type="ECO:0000259" key="9">
    <source>
        <dbReference type="Pfam" id="PF07885"/>
    </source>
</evidence>
<dbReference type="PANTHER" id="PTHR11003">
    <property type="entry name" value="POTASSIUM CHANNEL, SUBFAMILY K"/>
    <property type="match status" value="1"/>
</dbReference>
<keyword evidence="6 8" id="KW-0472">Membrane</keyword>
<dbReference type="Gene3D" id="1.10.287.70">
    <property type="match status" value="1"/>
</dbReference>
<dbReference type="InterPro" id="IPR013099">
    <property type="entry name" value="K_chnl_dom"/>
</dbReference>
<keyword evidence="2" id="KW-0813">Transport</keyword>
<evidence type="ECO:0000256" key="4">
    <source>
        <dbReference type="ARBA" id="ARBA00022989"/>
    </source>
</evidence>
<keyword evidence="7" id="KW-0407">Ion channel</keyword>
<reference evidence="11" key="1">
    <citation type="submission" date="2022-11" db="UniProtKB">
        <authorList>
            <consortium name="WormBaseParasite"/>
        </authorList>
    </citation>
    <scope>IDENTIFICATION</scope>
</reference>
<keyword evidence="4 8" id="KW-1133">Transmembrane helix</keyword>
<evidence type="ECO:0000256" key="5">
    <source>
        <dbReference type="ARBA" id="ARBA00023065"/>
    </source>
</evidence>
<dbReference type="InterPro" id="IPR003280">
    <property type="entry name" value="2pore_dom_K_chnl"/>
</dbReference>
<sequence length="208" mass="24847">MFQLFRRFRWLYKKLRLRRLRYGIPLTVLAAYTVLGAYIFRHFELEIDEERRRKYRESTEYAFNQVLARMQEVRCEDKLVREDHNLQARHTKDALFWLIDYLNLTQVIEERSESSPWTWIGSMFYAGQLYTTIGYGLPACQTDAGRIATMAYIMVGIPIFLLILAEVGKWLSRALRKFYKRLRNAQQKLPEVEDMARKMSEPVKVGLF</sequence>
<keyword evidence="5" id="KW-0406">Ion transport</keyword>
<feature type="transmembrane region" description="Helical" evidence="8">
    <location>
        <begin position="20"/>
        <end position="40"/>
    </location>
</feature>
<dbReference type="PANTHER" id="PTHR11003:SF334">
    <property type="entry name" value="FI03418P"/>
    <property type="match status" value="1"/>
</dbReference>
<evidence type="ECO:0000313" key="10">
    <source>
        <dbReference type="Proteomes" id="UP000887574"/>
    </source>
</evidence>
<dbReference type="Pfam" id="PF07885">
    <property type="entry name" value="Ion_trans_2"/>
    <property type="match status" value="1"/>
</dbReference>
<dbReference type="GO" id="GO:0005886">
    <property type="term" value="C:plasma membrane"/>
    <property type="evidence" value="ECO:0007669"/>
    <property type="project" value="TreeGrafter"/>
</dbReference>
<dbReference type="GO" id="GO:0022841">
    <property type="term" value="F:potassium ion leak channel activity"/>
    <property type="evidence" value="ECO:0007669"/>
    <property type="project" value="TreeGrafter"/>
</dbReference>
<comment type="subcellular location">
    <subcellularLocation>
        <location evidence="1">Membrane</location>
        <topology evidence="1">Multi-pass membrane protein</topology>
    </subcellularLocation>
</comment>
<evidence type="ECO:0000256" key="6">
    <source>
        <dbReference type="ARBA" id="ARBA00023136"/>
    </source>
</evidence>